<dbReference type="Pfam" id="PF13923">
    <property type="entry name" value="zf-C3HC4_2"/>
    <property type="match status" value="1"/>
</dbReference>
<feature type="domain" description="Helicase C-terminal" evidence="15">
    <location>
        <begin position="674"/>
        <end position="845"/>
    </location>
</feature>
<accession>A0A4P9XLQ7</accession>
<dbReference type="Gene3D" id="1.20.120.850">
    <property type="entry name" value="SWI2/SNF2 ATPases, N-terminal domain"/>
    <property type="match status" value="1"/>
</dbReference>
<reference evidence="17" key="1">
    <citation type="journal article" date="2018" name="Nat. Microbiol.">
        <title>Leveraging single-cell genomics to expand the fungal tree of life.</title>
        <authorList>
            <person name="Ahrendt S.R."/>
            <person name="Quandt C.A."/>
            <person name="Ciobanu D."/>
            <person name="Clum A."/>
            <person name="Salamov A."/>
            <person name="Andreopoulos B."/>
            <person name="Cheng J.F."/>
            <person name="Woyke T."/>
            <person name="Pelin A."/>
            <person name="Henrissat B."/>
            <person name="Reynolds N.K."/>
            <person name="Benny G.L."/>
            <person name="Smith M.E."/>
            <person name="James T.Y."/>
            <person name="Grigoriev I.V."/>
        </authorList>
    </citation>
    <scope>NUCLEOTIDE SEQUENCE [LARGE SCALE GENOMIC DNA]</scope>
    <source>
        <strain evidence="17">RSA 1356</strain>
    </source>
</reference>
<dbReference type="Gene3D" id="3.40.50.300">
    <property type="entry name" value="P-loop containing nucleotide triphosphate hydrolases"/>
    <property type="match status" value="1"/>
</dbReference>
<dbReference type="Proteomes" id="UP000271241">
    <property type="component" value="Unassembled WGS sequence"/>
</dbReference>
<evidence type="ECO:0000256" key="1">
    <source>
        <dbReference type="ARBA" id="ARBA00004123"/>
    </source>
</evidence>
<feature type="compositionally biased region" description="Polar residues" evidence="12">
    <location>
        <begin position="662"/>
        <end position="672"/>
    </location>
</feature>
<dbReference type="InterPro" id="IPR027417">
    <property type="entry name" value="P-loop_NTPase"/>
</dbReference>
<keyword evidence="8" id="KW-0862">Zinc</keyword>
<dbReference type="PROSITE" id="PS00518">
    <property type="entry name" value="ZF_RING_1"/>
    <property type="match status" value="1"/>
</dbReference>
<keyword evidence="5 11" id="KW-0863">Zinc-finger</keyword>
<evidence type="ECO:0000256" key="5">
    <source>
        <dbReference type="ARBA" id="ARBA00022771"/>
    </source>
</evidence>
<proteinExistence type="inferred from homology"/>
<keyword evidence="7" id="KW-0347">Helicase</keyword>
<evidence type="ECO:0000256" key="10">
    <source>
        <dbReference type="ARBA" id="ARBA00023242"/>
    </source>
</evidence>
<dbReference type="Gene3D" id="3.40.50.10810">
    <property type="entry name" value="Tandem AAA-ATPase domain"/>
    <property type="match status" value="1"/>
</dbReference>
<dbReference type="SMART" id="SM00487">
    <property type="entry name" value="DEXDc"/>
    <property type="match status" value="1"/>
</dbReference>
<dbReference type="SMART" id="SM00910">
    <property type="entry name" value="HIRAN"/>
    <property type="match status" value="1"/>
</dbReference>
<dbReference type="SMART" id="SM00490">
    <property type="entry name" value="HELICc"/>
    <property type="match status" value="1"/>
</dbReference>
<dbReference type="PANTHER" id="PTHR45626">
    <property type="entry name" value="TRANSCRIPTION TERMINATION FACTOR 2-RELATED"/>
    <property type="match status" value="1"/>
</dbReference>
<dbReference type="InterPro" id="IPR038718">
    <property type="entry name" value="SNF2-like_sf"/>
</dbReference>
<dbReference type="Gene3D" id="3.30.40.10">
    <property type="entry name" value="Zinc/RING finger domain, C3HC4 (zinc finger)"/>
    <property type="match status" value="1"/>
</dbReference>
<dbReference type="PANTHER" id="PTHR45626:SF17">
    <property type="entry name" value="HELICASE-LIKE TRANSCRIPTION FACTOR"/>
    <property type="match status" value="1"/>
</dbReference>
<dbReference type="GO" id="GO:0005524">
    <property type="term" value="F:ATP binding"/>
    <property type="evidence" value="ECO:0007669"/>
    <property type="project" value="UniProtKB-KW"/>
</dbReference>
<sequence length="845" mass="94186">TILLGLRYYRGIVGRRQHVLLERQPNNAYDGNAIRAMNIAGEQVGHIPRNVAAALAPMVDRKCIRLEGICPFGSGRFFVVGLPQFQTRVNVIVYAPEVLKQGVIDALGRFGIQLDQPPPARPSPFKAEMPVSEGSRVARMSSQDMLNSLSGTAKDLAALPMHPSPPGPPGALKVKLLPHQLQGLAWMVQCEHPRLPAPGSGRGKKIEHTQFWSAIGATARAHYCNIATNSLQFDKPQLMRGGILADDMGLGKTLQTIALLLTDPTGCPVIADPTPLSAAYSKATLIVCPLSVIGNWLTQLETHVMPGQLAWHVYHGAGKAISAEVLEKHDVVITTYQVCTHIVFAMYTLRLTKAPGQTQESPLFDVNWCRVVLDEGHIIKNHRALMSKAACGLKAERHWILSGALTLLGRYIRCKELMLFLRYKPFDNADWYNSIFKGPISRGDKEGYDRLKLLMQSLCIRRTKSMRANGRPLVELPACNVYLHKIDFATDTERELYNLVESESRRQFRMLMQQNKLQMQNYATVLEMLMRLRQLCNHPSLCPHSFIEKLKERSSSDKADTEQLVEVDWNDAGVQRLVSILRDAVENGEDCCVCLDALNEGRITPCAHFFCKLCIERVIRSNPACPMCRQHVAAGTLLELPPEPETIDDEDEESVGDGGDNNAASQPSTPSSTKIDALIQCLRATPSGVKSVVFSQWTGMLDLVEPHLHCAGIPFTRLDGKMPRKRRDEAIRRFSMPEASDNTAKNSEDPMITESQRPNKRRRAELPVPRVMLVSLKCGALGLNLTAASQVFMLDPWWNSSVQDQAIDRVYRIGQTRPVNVFLFAIKDSVEERVLEIQARKRALI</sequence>
<dbReference type="InterPro" id="IPR013083">
    <property type="entry name" value="Znf_RING/FYVE/PHD"/>
</dbReference>
<dbReference type="OrthoDB" id="448448at2759"/>
<dbReference type="InterPro" id="IPR001650">
    <property type="entry name" value="Helicase_C-like"/>
</dbReference>
<feature type="compositionally biased region" description="Acidic residues" evidence="12">
    <location>
        <begin position="645"/>
        <end position="655"/>
    </location>
</feature>
<keyword evidence="10" id="KW-0539">Nucleus</keyword>
<keyword evidence="4" id="KW-0547">Nucleotide-binding</keyword>
<name>A0A4P9XLQ7_9FUNG</name>
<dbReference type="InterPro" id="IPR050628">
    <property type="entry name" value="SNF2_RAD54_helicase_TF"/>
</dbReference>
<dbReference type="GO" id="GO:0004386">
    <property type="term" value="F:helicase activity"/>
    <property type="evidence" value="ECO:0007669"/>
    <property type="project" value="UniProtKB-KW"/>
</dbReference>
<dbReference type="Pfam" id="PF00271">
    <property type="entry name" value="Helicase_C"/>
    <property type="match status" value="2"/>
</dbReference>
<evidence type="ECO:0000259" key="15">
    <source>
        <dbReference type="PROSITE" id="PS51194"/>
    </source>
</evidence>
<evidence type="ECO:0000256" key="11">
    <source>
        <dbReference type="PROSITE-ProRule" id="PRU00175"/>
    </source>
</evidence>
<keyword evidence="9" id="KW-0067">ATP-binding</keyword>
<dbReference type="GO" id="GO:0008094">
    <property type="term" value="F:ATP-dependent activity, acting on DNA"/>
    <property type="evidence" value="ECO:0007669"/>
    <property type="project" value="TreeGrafter"/>
</dbReference>
<dbReference type="GO" id="GO:0003676">
    <property type="term" value="F:nucleic acid binding"/>
    <property type="evidence" value="ECO:0007669"/>
    <property type="project" value="InterPro"/>
</dbReference>
<dbReference type="Pfam" id="PF08797">
    <property type="entry name" value="HIRAN"/>
    <property type="match status" value="1"/>
</dbReference>
<dbReference type="SUPFAM" id="SSF52540">
    <property type="entry name" value="P-loop containing nucleoside triphosphate hydrolases"/>
    <property type="match status" value="2"/>
</dbReference>
<dbReference type="SMART" id="SM00184">
    <property type="entry name" value="RING"/>
    <property type="match status" value="1"/>
</dbReference>
<dbReference type="PROSITE" id="PS51192">
    <property type="entry name" value="HELICASE_ATP_BIND_1"/>
    <property type="match status" value="1"/>
</dbReference>
<feature type="non-terminal residue" evidence="16">
    <location>
        <position position="1"/>
    </location>
</feature>
<dbReference type="GO" id="GO:0006281">
    <property type="term" value="P:DNA repair"/>
    <property type="evidence" value="ECO:0007669"/>
    <property type="project" value="TreeGrafter"/>
</dbReference>
<keyword evidence="6" id="KW-0378">Hydrolase</keyword>
<feature type="region of interest" description="Disordered" evidence="12">
    <location>
        <begin position="639"/>
        <end position="672"/>
    </location>
</feature>
<protein>
    <submittedName>
        <fullName evidence="16">SNF2 family N-terminal domain-containing protein</fullName>
    </submittedName>
</protein>
<dbReference type="InterPro" id="IPR049730">
    <property type="entry name" value="SNF2/RAD54-like_C"/>
</dbReference>
<feature type="region of interest" description="Disordered" evidence="12">
    <location>
        <begin position="732"/>
        <end position="763"/>
    </location>
</feature>
<feature type="domain" description="Helicase ATP-binding" evidence="14">
    <location>
        <begin position="233"/>
        <end position="387"/>
    </location>
</feature>
<dbReference type="InterPro" id="IPR014001">
    <property type="entry name" value="Helicase_ATP-bd"/>
</dbReference>
<evidence type="ECO:0000256" key="9">
    <source>
        <dbReference type="ARBA" id="ARBA00022840"/>
    </source>
</evidence>
<evidence type="ECO:0000259" key="14">
    <source>
        <dbReference type="PROSITE" id="PS51192"/>
    </source>
</evidence>
<dbReference type="SUPFAM" id="SSF57850">
    <property type="entry name" value="RING/U-box"/>
    <property type="match status" value="1"/>
</dbReference>
<dbReference type="GO" id="GO:0016818">
    <property type="term" value="F:hydrolase activity, acting on acid anhydrides, in phosphorus-containing anhydrides"/>
    <property type="evidence" value="ECO:0007669"/>
    <property type="project" value="InterPro"/>
</dbReference>
<comment type="similarity">
    <text evidence="2">Belongs to the SNF2/RAD54 helicase family.</text>
</comment>
<keyword evidence="3" id="KW-0479">Metal-binding</keyword>
<dbReference type="Gene3D" id="3.30.70.2330">
    <property type="match status" value="1"/>
</dbReference>
<evidence type="ECO:0000259" key="13">
    <source>
        <dbReference type="PROSITE" id="PS50089"/>
    </source>
</evidence>
<feature type="domain" description="RING-type" evidence="13">
    <location>
        <begin position="591"/>
        <end position="629"/>
    </location>
</feature>
<dbReference type="PROSITE" id="PS51194">
    <property type="entry name" value="HELICASE_CTER"/>
    <property type="match status" value="1"/>
</dbReference>
<evidence type="ECO:0000313" key="17">
    <source>
        <dbReference type="Proteomes" id="UP000271241"/>
    </source>
</evidence>
<dbReference type="GO" id="GO:0008270">
    <property type="term" value="F:zinc ion binding"/>
    <property type="evidence" value="ECO:0007669"/>
    <property type="project" value="UniProtKB-KW"/>
</dbReference>
<organism evidence="16 17">
    <name type="scientific">Thamnocephalis sphaerospora</name>
    <dbReference type="NCBI Taxonomy" id="78915"/>
    <lineage>
        <taxon>Eukaryota</taxon>
        <taxon>Fungi</taxon>
        <taxon>Fungi incertae sedis</taxon>
        <taxon>Zoopagomycota</taxon>
        <taxon>Zoopagomycotina</taxon>
        <taxon>Zoopagomycetes</taxon>
        <taxon>Zoopagales</taxon>
        <taxon>Sigmoideomycetaceae</taxon>
        <taxon>Thamnocephalis</taxon>
    </lineage>
</organism>
<evidence type="ECO:0000256" key="2">
    <source>
        <dbReference type="ARBA" id="ARBA00007025"/>
    </source>
</evidence>
<comment type="subcellular location">
    <subcellularLocation>
        <location evidence="1">Nucleus</location>
    </subcellularLocation>
</comment>
<dbReference type="STRING" id="78915.A0A4P9XLQ7"/>
<evidence type="ECO:0000256" key="3">
    <source>
        <dbReference type="ARBA" id="ARBA00022723"/>
    </source>
</evidence>
<dbReference type="AlphaFoldDB" id="A0A4P9XLQ7"/>
<dbReference type="Pfam" id="PF00176">
    <property type="entry name" value="SNF2-rel_dom"/>
    <property type="match status" value="1"/>
</dbReference>
<gene>
    <name evidence="16" type="ORF">THASP1DRAFT_5047</name>
</gene>
<evidence type="ECO:0000256" key="6">
    <source>
        <dbReference type="ARBA" id="ARBA00022801"/>
    </source>
</evidence>
<dbReference type="InterPro" id="IPR017907">
    <property type="entry name" value="Znf_RING_CS"/>
</dbReference>
<keyword evidence="17" id="KW-1185">Reference proteome</keyword>
<dbReference type="EMBL" id="KZ992932">
    <property type="protein sequence ID" value="RKP06200.1"/>
    <property type="molecule type" value="Genomic_DNA"/>
</dbReference>
<dbReference type="InterPro" id="IPR000330">
    <property type="entry name" value="SNF2_N"/>
</dbReference>
<evidence type="ECO:0000256" key="4">
    <source>
        <dbReference type="ARBA" id="ARBA00022741"/>
    </source>
</evidence>
<dbReference type="PROSITE" id="PS50089">
    <property type="entry name" value="ZF_RING_2"/>
    <property type="match status" value="1"/>
</dbReference>
<feature type="non-terminal residue" evidence="16">
    <location>
        <position position="845"/>
    </location>
</feature>
<dbReference type="InterPro" id="IPR001841">
    <property type="entry name" value="Znf_RING"/>
</dbReference>
<dbReference type="InterPro" id="IPR014905">
    <property type="entry name" value="HIRAN"/>
</dbReference>
<evidence type="ECO:0000256" key="12">
    <source>
        <dbReference type="SAM" id="MobiDB-lite"/>
    </source>
</evidence>
<evidence type="ECO:0000256" key="7">
    <source>
        <dbReference type="ARBA" id="ARBA00022806"/>
    </source>
</evidence>
<dbReference type="GO" id="GO:0005634">
    <property type="term" value="C:nucleus"/>
    <property type="evidence" value="ECO:0007669"/>
    <property type="project" value="UniProtKB-SubCell"/>
</dbReference>
<evidence type="ECO:0000256" key="8">
    <source>
        <dbReference type="ARBA" id="ARBA00022833"/>
    </source>
</evidence>
<evidence type="ECO:0000313" key="16">
    <source>
        <dbReference type="EMBL" id="RKP06200.1"/>
    </source>
</evidence>
<dbReference type="CDD" id="cd18793">
    <property type="entry name" value="SF2_C_SNF"/>
    <property type="match status" value="1"/>
</dbReference>